<evidence type="ECO:0000313" key="2">
    <source>
        <dbReference type="EMBL" id="GGN24604.1"/>
    </source>
</evidence>
<gene>
    <name evidence="2" type="ORF">GCM10009021_28000</name>
</gene>
<dbReference type="InterPro" id="IPR006175">
    <property type="entry name" value="YjgF/YER057c/UK114"/>
</dbReference>
<dbReference type="Proteomes" id="UP000608850">
    <property type="component" value="Unassembled WGS sequence"/>
</dbReference>
<keyword evidence="3" id="KW-1185">Reference proteome</keyword>
<comment type="caution">
    <text evidence="2">The sequence shown here is derived from an EMBL/GenBank/DDBJ whole genome shotgun (WGS) entry which is preliminary data.</text>
</comment>
<dbReference type="OrthoDB" id="371655at2157"/>
<dbReference type="EMBL" id="BMOQ01000008">
    <property type="protein sequence ID" value="GGN24604.1"/>
    <property type="molecule type" value="Genomic_DNA"/>
</dbReference>
<dbReference type="AlphaFoldDB" id="A0A830GEW7"/>
<dbReference type="NCBIfam" id="TIGR00004">
    <property type="entry name" value="Rid family detoxifying hydrolase"/>
    <property type="match status" value="1"/>
</dbReference>
<evidence type="ECO:0000313" key="3">
    <source>
        <dbReference type="Proteomes" id="UP000608850"/>
    </source>
</evidence>
<dbReference type="CDD" id="cd00448">
    <property type="entry name" value="YjgF_YER057c_UK114_family"/>
    <property type="match status" value="1"/>
</dbReference>
<organism evidence="2 3">
    <name type="scientific">Halarchaeum nitratireducens</name>
    <dbReference type="NCBI Taxonomy" id="489913"/>
    <lineage>
        <taxon>Archaea</taxon>
        <taxon>Methanobacteriati</taxon>
        <taxon>Methanobacteriota</taxon>
        <taxon>Stenosarchaea group</taxon>
        <taxon>Halobacteria</taxon>
        <taxon>Halobacteriales</taxon>
        <taxon>Halobacteriaceae</taxon>
    </lineage>
</organism>
<reference evidence="2 3" key="1">
    <citation type="journal article" date="2019" name="Int. J. Syst. Evol. Microbiol.">
        <title>The Global Catalogue of Microorganisms (GCM) 10K type strain sequencing project: providing services to taxonomists for standard genome sequencing and annotation.</title>
        <authorList>
            <consortium name="The Broad Institute Genomics Platform"/>
            <consortium name="The Broad Institute Genome Sequencing Center for Infectious Disease"/>
            <person name="Wu L."/>
            <person name="Ma J."/>
        </authorList>
    </citation>
    <scope>NUCLEOTIDE SEQUENCE [LARGE SCALE GENOMIC DNA]</scope>
    <source>
        <strain evidence="2 3">JCM 16331</strain>
    </source>
</reference>
<dbReference type="Gene3D" id="3.30.1330.40">
    <property type="entry name" value="RutC-like"/>
    <property type="match status" value="1"/>
</dbReference>
<accession>A0A830GEW7</accession>
<dbReference type="RefSeq" id="WP_188879778.1">
    <property type="nucleotide sequence ID" value="NZ_BMOQ01000008.1"/>
</dbReference>
<evidence type="ECO:0000256" key="1">
    <source>
        <dbReference type="ARBA" id="ARBA00010552"/>
    </source>
</evidence>
<dbReference type="PANTHER" id="PTHR11803:SF39">
    <property type="entry name" value="2-IMINOBUTANOATE_2-IMINOPROPANOATE DEAMINASE"/>
    <property type="match status" value="1"/>
</dbReference>
<dbReference type="Pfam" id="PF01042">
    <property type="entry name" value="Ribonuc_L-PSP"/>
    <property type="match status" value="1"/>
</dbReference>
<comment type="similarity">
    <text evidence="1">Belongs to the RutC family.</text>
</comment>
<dbReference type="GO" id="GO:0005829">
    <property type="term" value="C:cytosol"/>
    <property type="evidence" value="ECO:0007669"/>
    <property type="project" value="TreeGrafter"/>
</dbReference>
<dbReference type="SUPFAM" id="SSF55298">
    <property type="entry name" value="YjgF-like"/>
    <property type="match status" value="1"/>
</dbReference>
<dbReference type="InterPro" id="IPR006056">
    <property type="entry name" value="RidA"/>
</dbReference>
<dbReference type="InterPro" id="IPR035959">
    <property type="entry name" value="RutC-like_sf"/>
</dbReference>
<protein>
    <submittedName>
        <fullName evidence="2">Endoribonuclease</fullName>
    </submittedName>
</protein>
<dbReference type="GO" id="GO:0019239">
    <property type="term" value="F:deaminase activity"/>
    <property type="evidence" value="ECO:0007669"/>
    <property type="project" value="TreeGrafter"/>
</dbReference>
<dbReference type="PANTHER" id="PTHR11803">
    <property type="entry name" value="2-IMINOBUTANOATE/2-IMINOPROPANOATE DEAMINASE RIDA"/>
    <property type="match status" value="1"/>
</dbReference>
<proteinExistence type="inferred from homology"/>
<dbReference type="FunFam" id="3.30.1330.40:FF:000001">
    <property type="entry name" value="L-PSP family endoribonuclease"/>
    <property type="match status" value="1"/>
</dbReference>
<name>A0A830GEW7_9EURY</name>
<sequence>MEEIATPDAPASIGPYSQGIIDGETIYVSGQGPVDPETGDIVGETLTEQTERTLENVAAVLEAAGASLDDVVKTTVFVRDMRYYDDINEVYGEYMSEPYPARSAVEVDDLPIDIGVEIEVVASM</sequence>